<feature type="transmembrane region" description="Helical" evidence="3">
    <location>
        <begin position="77"/>
        <end position="100"/>
    </location>
</feature>
<evidence type="ECO:0000259" key="4">
    <source>
        <dbReference type="Pfam" id="PF03033"/>
    </source>
</evidence>
<evidence type="ECO:0000259" key="5">
    <source>
        <dbReference type="Pfam" id="PF04101"/>
    </source>
</evidence>
<evidence type="ECO:0008006" key="8">
    <source>
        <dbReference type="Google" id="ProtNLM"/>
    </source>
</evidence>
<feature type="domain" description="Glycosyltransferase family 28 N-terminal" evidence="4">
    <location>
        <begin position="57"/>
        <end position="154"/>
    </location>
</feature>
<protein>
    <recommendedName>
        <fullName evidence="8">UDP-N-acetylglucosamine--N-acetylmuramyl-(pentapeptide) pyrophosphoryl-undecaprenol N-acetylglucosamine transferase</fullName>
    </recommendedName>
</protein>
<evidence type="ECO:0000256" key="3">
    <source>
        <dbReference type="SAM" id="Phobius"/>
    </source>
</evidence>
<evidence type="ECO:0000256" key="2">
    <source>
        <dbReference type="ARBA" id="ARBA00022679"/>
    </source>
</evidence>
<evidence type="ECO:0000313" key="6">
    <source>
        <dbReference type="EMBL" id="KKQ85726.1"/>
    </source>
</evidence>
<dbReference type="EMBL" id="LBVL01000004">
    <property type="protein sequence ID" value="KKQ85726.1"/>
    <property type="molecule type" value="Genomic_DNA"/>
</dbReference>
<keyword evidence="3" id="KW-0472">Membrane</keyword>
<dbReference type="AlphaFoldDB" id="A0A0G0P8U3"/>
<dbReference type="CDD" id="cd03785">
    <property type="entry name" value="GT28_MurG"/>
    <property type="match status" value="1"/>
</dbReference>
<comment type="caution">
    <text evidence="6">The sequence shown here is derived from an EMBL/GenBank/DDBJ whole genome shotgun (WGS) entry which is preliminary data.</text>
</comment>
<feature type="transmembrane region" description="Helical" evidence="3">
    <location>
        <begin position="106"/>
        <end position="125"/>
    </location>
</feature>
<organism evidence="6 7">
    <name type="scientific">Candidatus Woesebacteria bacterium GW2011_GWB1_38_8</name>
    <dbReference type="NCBI Taxonomy" id="1618570"/>
    <lineage>
        <taxon>Bacteria</taxon>
        <taxon>Candidatus Woeseibacteriota</taxon>
    </lineage>
</organism>
<reference evidence="6 7" key="1">
    <citation type="journal article" date="2015" name="Nature">
        <title>rRNA introns, odd ribosomes, and small enigmatic genomes across a large radiation of phyla.</title>
        <authorList>
            <person name="Brown C.T."/>
            <person name="Hug L.A."/>
            <person name="Thomas B.C."/>
            <person name="Sharon I."/>
            <person name="Castelle C.J."/>
            <person name="Singh A."/>
            <person name="Wilkins M.J."/>
            <person name="Williams K.H."/>
            <person name="Banfield J.F."/>
        </authorList>
    </citation>
    <scope>NUCLEOTIDE SEQUENCE [LARGE SCALE GENOMIC DNA]</scope>
</reference>
<dbReference type="Pfam" id="PF04101">
    <property type="entry name" value="Glyco_tran_28_C"/>
    <property type="match status" value="1"/>
</dbReference>
<dbReference type="Proteomes" id="UP000034081">
    <property type="component" value="Unassembled WGS sequence"/>
</dbReference>
<keyword evidence="3" id="KW-1133">Transmembrane helix</keyword>
<keyword evidence="3" id="KW-0812">Transmembrane</keyword>
<accession>A0A0G0P8U3</accession>
<dbReference type="STRING" id="1618570.UT08_C0004G0038"/>
<dbReference type="PANTHER" id="PTHR21015">
    <property type="entry name" value="UDP-N-ACETYLGLUCOSAMINE--N-ACETYLMURAMYL-(PENTAPEPTIDE) PYROPHOSPHORYL-UNDECAPRENOL N-ACETYLGLUCOSAMINE TRANSFERASE 1"/>
    <property type="match status" value="1"/>
</dbReference>
<dbReference type="InterPro" id="IPR004276">
    <property type="entry name" value="GlycoTrans_28_N"/>
</dbReference>
<sequence length="369" mass="41999">MRKKSSKKIVLTGGHASSTAFVVIEEIRRQKKDWDIYWIGFKSSVEGKRVPTLSSLYFPKFGIKVYGIITGRIQRKLTIWTIPSLFKIPIGFIHALLLLIQIRPDLILSFGGFSAYPVVVVGFLLRIPVIIHEQTTVAGRANMYSSFFAKKIAISRESSRAFFPKEKVIFTGSPIPQDLLISNTQVLTEKYPTIFITGGQSGSIAINAAVGDVLDEILKNYRVIHLTGIQEEKKFIVRRARLKKDEKERYRVYGIVDLKKFNELFNRSWLVVTRAGANTVSKIIASNKPTIFIPLPISYLDEQFKNALYAKKYVISEIIDQKQLTGKILYAKIVKIRGYFRDKTLKIKYKKSPDVNASKKLVGLIEKFI</sequence>
<dbReference type="GO" id="GO:0016758">
    <property type="term" value="F:hexosyltransferase activity"/>
    <property type="evidence" value="ECO:0007669"/>
    <property type="project" value="InterPro"/>
</dbReference>
<evidence type="ECO:0000313" key="7">
    <source>
        <dbReference type="Proteomes" id="UP000034081"/>
    </source>
</evidence>
<name>A0A0G0P8U3_9BACT</name>
<feature type="domain" description="Glycosyl transferase family 28 C-terminal" evidence="5">
    <location>
        <begin position="193"/>
        <end position="337"/>
    </location>
</feature>
<dbReference type="SUPFAM" id="SSF53756">
    <property type="entry name" value="UDP-Glycosyltransferase/glycogen phosphorylase"/>
    <property type="match status" value="1"/>
</dbReference>
<dbReference type="GO" id="GO:0005975">
    <property type="term" value="P:carbohydrate metabolic process"/>
    <property type="evidence" value="ECO:0007669"/>
    <property type="project" value="InterPro"/>
</dbReference>
<dbReference type="Pfam" id="PF03033">
    <property type="entry name" value="Glyco_transf_28"/>
    <property type="match status" value="1"/>
</dbReference>
<dbReference type="InterPro" id="IPR007235">
    <property type="entry name" value="Glyco_trans_28_C"/>
</dbReference>
<dbReference type="GO" id="GO:1901137">
    <property type="term" value="P:carbohydrate derivative biosynthetic process"/>
    <property type="evidence" value="ECO:0007669"/>
    <property type="project" value="UniProtKB-ARBA"/>
</dbReference>
<evidence type="ECO:0000256" key="1">
    <source>
        <dbReference type="ARBA" id="ARBA00022676"/>
    </source>
</evidence>
<proteinExistence type="predicted"/>
<gene>
    <name evidence="6" type="ORF">UT08_C0004G0038</name>
</gene>
<keyword evidence="2" id="KW-0808">Transferase</keyword>
<dbReference type="PANTHER" id="PTHR21015:SF22">
    <property type="entry name" value="GLYCOSYLTRANSFERASE"/>
    <property type="match status" value="1"/>
</dbReference>
<dbReference type="Gene3D" id="3.40.50.2000">
    <property type="entry name" value="Glycogen Phosphorylase B"/>
    <property type="match status" value="2"/>
</dbReference>
<keyword evidence="1" id="KW-0328">Glycosyltransferase</keyword>